<reference evidence="1" key="1">
    <citation type="submission" date="2009-03" db="EMBL/GenBank/DDBJ databases">
        <authorList>
            <person name="Warren W."/>
            <person name="Ye L."/>
            <person name="Minx P."/>
            <person name="Worley K."/>
            <person name="Gibbs R."/>
            <person name="Wilson R.K."/>
        </authorList>
    </citation>
    <scope>NUCLEOTIDE SEQUENCE [LARGE SCALE GENOMIC DNA]</scope>
</reference>
<dbReference type="InParanoid" id="A0A2R8MZM9"/>
<name>A0A2R8MZM9_CALJA</name>
<dbReference type="Ensembl" id="ENSCJAT00000080415.2">
    <property type="protein sequence ID" value="ENSCJAP00000067335.1"/>
    <property type="gene ID" value="ENSCJAG00000043360.2"/>
</dbReference>
<evidence type="ECO:0000313" key="1">
    <source>
        <dbReference type="Ensembl" id="ENSCJAP00000067335.1"/>
    </source>
</evidence>
<keyword evidence="2" id="KW-1185">Reference proteome</keyword>
<sequence length="63" mass="7639">MFSNSLSYFPVFLQLVVFQKKCLQRKCYCSNHQAVPKMKLLYRYQTKQYSGNVFHYQLPFSNF</sequence>
<reference evidence="1" key="3">
    <citation type="submission" date="2025-09" db="UniProtKB">
        <authorList>
            <consortium name="Ensembl"/>
        </authorList>
    </citation>
    <scope>IDENTIFICATION</scope>
</reference>
<dbReference type="Proteomes" id="UP000008225">
    <property type="component" value="Chromosome 14"/>
</dbReference>
<organism evidence="1 2">
    <name type="scientific">Callithrix jacchus</name>
    <name type="common">White-tufted-ear marmoset</name>
    <name type="synonym">Simia Jacchus</name>
    <dbReference type="NCBI Taxonomy" id="9483"/>
    <lineage>
        <taxon>Eukaryota</taxon>
        <taxon>Metazoa</taxon>
        <taxon>Chordata</taxon>
        <taxon>Craniata</taxon>
        <taxon>Vertebrata</taxon>
        <taxon>Euteleostomi</taxon>
        <taxon>Mammalia</taxon>
        <taxon>Eutheria</taxon>
        <taxon>Euarchontoglires</taxon>
        <taxon>Primates</taxon>
        <taxon>Haplorrhini</taxon>
        <taxon>Platyrrhini</taxon>
        <taxon>Cebidae</taxon>
        <taxon>Callitrichinae</taxon>
        <taxon>Callithrix</taxon>
        <taxon>Callithrix</taxon>
    </lineage>
</organism>
<dbReference type="GeneTree" id="ENSGT00550000076422"/>
<reference evidence="1" key="2">
    <citation type="submission" date="2025-08" db="UniProtKB">
        <authorList>
            <consortium name="Ensembl"/>
        </authorList>
    </citation>
    <scope>IDENTIFICATION</scope>
</reference>
<proteinExistence type="predicted"/>
<accession>A0A2R8MZM9</accession>
<dbReference type="Bgee" id="ENSCJAG00000043360">
    <property type="expression patterns" value="Expressed in liver and 1 other cell type or tissue"/>
</dbReference>
<evidence type="ECO:0000313" key="2">
    <source>
        <dbReference type="Proteomes" id="UP000008225"/>
    </source>
</evidence>
<protein>
    <submittedName>
        <fullName evidence="1">Uncharacterized protein</fullName>
    </submittedName>
</protein>
<dbReference type="OMA" id="HNCCSSN"/>
<dbReference type="AlphaFoldDB" id="A0A2R8MZM9"/>